<organism evidence="2 3">
    <name type="scientific">Actinocorallia longicatena</name>
    <dbReference type="NCBI Taxonomy" id="111803"/>
    <lineage>
        <taxon>Bacteria</taxon>
        <taxon>Bacillati</taxon>
        <taxon>Actinomycetota</taxon>
        <taxon>Actinomycetes</taxon>
        <taxon>Streptosporangiales</taxon>
        <taxon>Thermomonosporaceae</taxon>
        <taxon>Actinocorallia</taxon>
    </lineage>
</organism>
<protein>
    <recommendedName>
        <fullName evidence="4">Secreted protein</fullName>
    </recommendedName>
</protein>
<dbReference type="EMBL" id="BAAAUV010000011">
    <property type="protein sequence ID" value="GAA3220776.1"/>
    <property type="molecule type" value="Genomic_DNA"/>
</dbReference>
<gene>
    <name evidence="2" type="ORF">GCM10010468_45560</name>
</gene>
<proteinExistence type="predicted"/>
<accession>A0ABP6QCY6</accession>
<evidence type="ECO:0008006" key="4">
    <source>
        <dbReference type="Google" id="ProtNLM"/>
    </source>
</evidence>
<evidence type="ECO:0000256" key="1">
    <source>
        <dbReference type="SAM" id="MobiDB-lite"/>
    </source>
</evidence>
<comment type="caution">
    <text evidence="2">The sequence shown here is derived from an EMBL/GenBank/DDBJ whole genome shotgun (WGS) entry which is preliminary data.</text>
</comment>
<feature type="region of interest" description="Disordered" evidence="1">
    <location>
        <begin position="160"/>
        <end position="248"/>
    </location>
</feature>
<dbReference type="Proteomes" id="UP001501237">
    <property type="component" value="Unassembled WGS sequence"/>
</dbReference>
<evidence type="ECO:0000313" key="2">
    <source>
        <dbReference type="EMBL" id="GAA3220776.1"/>
    </source>
</evidence>
<reference evidence="3" key="1">
    <citation type="journal article" date="2019" name="Int. J. Syst. Evol. Microbiol.">
        <title>The Global Catalogue of Microorganisms (GCM) 10K type strain sequencing project: providing services to taxonomists for standard genome sequencing and annotation.</title>
        <authorList>
            <consortium name="The Broad Institute Genomics Platform"/>
            <consortium name="The Broad Institute Genome Sequencing Center for Infectious Disease"/>
            <person name="Wu L."/>
            <person name="Ma J."/>
        </authorList>
    </citation>
    <scope>NUCLEOTIDE SEQUENCE [LARGE SCALE GENOMIC DNA]</scope>
    <source>
        <strain evidence="3">JCM 9377</strain>
    </source>
</reference>
<keyword evidence="3" id="KW-1185">Reference proteome</keyword>
<evidence type="ECO:0000313" key="3">
    <source>
        <dbReference type="Proteomes" id="UP001501237"/>
    </source>
</evidence>
<dbReference type="RefSeq" id="WP_344831651.1">
    <property type="nucleotide sequence ID" value="NZ_BAAAUV010000011.1"/>
</dbReference>
<sequence length="313" mass="31148">MARTQARTMTVLRAALSRAARSRVLHRVLTVAGLVAVGWLIGGAGAAQAGAEPPRTGDTVSQAVSAVLRVTAREETGTTVPQASTTAGSVETAAPALPGAGAFPEIAPAAHAAAHRPARADGAETAGQAVPDTLVAAGHAVTGTVATAHDAVPQAVETAGTVPNAVPDTSSTAPGAVAAETAEDEGARTPPSPHGTVVRAGNRPVRASGPEDSRVGESVPGGRAAEKKAAHRTRHGHEAARHEMPQAPARTEAGALPPAVNGGGAVTGGWIALPHRRHGACTARRLVLVLAPRLGAGLPPVNTVVDEPSFSPD</sequence>
<name>A0ABP6QCY6_9ACTN</name>